<dbReference type="PROSITE" id="PS50076">
    <property type="entry name" value="DNAJ_2"/>
    <property type="match status" value="1"/>
</dbReference>
<keyword evidence="1" id="KW-0235">DNA replication</keyword>
<dbReference type="Proteomes" id="UP000886805">
    <property type="component" value="Unassembled WGS sequence"/>
</dbReference>
<dbReference type="PANTHER" id="PTHR24074">
    <property type="entry name" value="CO-CHAPERONE PROTEIN DJLA"/>
    <property type="match status" value="1"/>
</dbReference>
<dbReference type="Gene3D" id="1.25.40.10">
    <property type="entry name" value="Tetratricopeptide repeat domain"/>
    <property type="match status" value="1"/>
</dbReference>
<dbReference type="Pfam" id="PF00226">
    <property type="entry name" value="DnaJ"/>
    <property type="match status" value="1"/>
</dbReference>
<evidence type="ECO:0000259" key="2">
    <source>
        <dbReference type="PROSITE" id="PS50076"/>
    </source>
</evidence>
<dbReference type="AlphaFoldDB" id="A0A9D1X5R7"/>
<dbReference type="InterPro" id="IPR011990">
    <property type="entry name" value="TPR-like_helical_dom_sf"/>
</dbReference>
<dbReference type="GO" id="GO:0006260">
    <property type="term" value="P:DNA replication"/>
    <property type="evidence" value="ECO:0007669"/>
    <property type="project" value="UniProtKB-KW"/>
</dbReference>
<reference evidence="3" key="2">
    <citation type="submission" date="2021-04" db="EMBL/GenBank/DDBJ databases">
        <authorList>
            <person name="Gilroy R."/>
        </authorList>
    </citation>
    <scope>NUCLEOTIDE SEQUENCE</scope>
    <source>
        <strain evidence="3">ChiSxjej3B15-1167</strain>
    </source>
</reference>
<proteinExistence type="predicted"/>
<accession>A0A9D1X5R7</accession>
<dbReference type="InterPro" id="IPR036869">
    <property type="entry name" value="J_dom_sf"/>
</dbReference>
<evidence type="ECO:0000313" key="4">
    <source>
        <dbReference type="Proteomes" id="UP000886805"/>
    </source>
</evidence>
<evidence type="ECO:0000256" key="1">
    <source>
        <dbReference type="ARBA" id="ARBA00022705"/>
    </source>
</evidence>
<gene>
    <name evidence="3" type="ORF">H9849_10060</name>
</gene>
<dbReference type="InterPro" id="IPR050817">
    <property type="entry name" value="DjlA_DnaK_co-chaperone"/>
</dbReference>
<dbReference type="EMBL" id="DXEQ01000305">
    <property type="protein sequence ID" value="HIX73353.1"/>
    <property type="molecule type" value="Genomic_DNA"/>
</dbReference>
<comment type="caution">
    <text evidence="3">The sequence shown here is derived from an EMBL/GenBank/DDBJ whole genome shotgun (WGS) entry which is preliminary data.</text>
</comment>
<dbReference type="SUPFAM" id="SSF46565">
    <property type="entry name" value="Chaperone J-domain"/>
    <property type="match status" value="1"/>
</dbReference>
<protein>
    <submittedName>
        <fullName evidence="3">DnaJ domain-containing protein</fullName>
    </submittedName>
</protein>
<evidence type="ECO:0000313" key="3">
    <source>
        <dbReference type="EMBL" id="HIX73353.1"/>
    </source>
</evidence>
<name>A0A9D1X5R7_9FIRM</name>
<feature type="domain" description="J" evidence="2">
    <location>
        <begin position="4"/>
        <end position="71"/>
    </location>
</feature>
<dbReference type="CDD" id="cd06257">
    <property type="entry name" value="DnaJ"/>
    <property type="match status" value="1"/>
</dbReference>
<reference evidence="3" key="1">
    <citation type="journal article" date="2021" name="PeerJ">
        <title>Extensive microbial diversity within the chicken gut microbiome revealed by metagenomics and culture.</title>
        <authorList>
            <person name="Gilroy R."/>
            <person name="Ravi A."/>
            <person name="Getino M."/>
            <person name="Pursley I."/>
            <person name="Horton D.L."/>
            <person name="Alikhan N.F."/>
            <person name="Baker D."/>
            <person name="Gharbi K."/>
            <person name="Hall N."/>
            <person name="Watson M."/>
            <person name="Adriaenssens E.M."/>
            <person name="Foster-Nyarko E."/>
            <person name="Jarju S."/>
            <person name="Secka A."/>
            <person name="Antonio M."/>
            <person name="Oren A."/>
            <person name="Chaudhuri R.R."/>
            <person name="La Ragione R."/>
            <person name="Hildebrand F."/>
            <person name="Pallen M.J."/>
        </authorList>
    </citation>
    <scope>NUCLEOTIDE SEQUENCE</scope>
    <source>
        <strain evidence="3">ChiSxjej3B15-1167</strain>
    </source>
</reference>
<dbReference type="Gene3D" id="1.10.287.110">
    <property type="entry name" value="DnaJ domain"/>
    <property type="match status" value="1"/>
</dbReference>
<dbReference type="SMART" id="SM00271">
    <property type="entry name" value="DnaJ"/>
    <property type="match status" value="1"/>
</dbReference>
<dbReference type="InterPro" id="IPR001623">
    <property type="entry name" value="DnaJ_domain"/>
</dbReference>
<sequence length="267" mass="29623">MVDDPYKVLGISRDASKEEIKKAYRKMAKKYHPDLHPNDPEAARKMNDINEAYDMINNPEKYQRQQRASGGYSGSTGSYGGAYGNGGAGSGSNYGGQRYSGQDYGNQGYGGRQQYGNGPYGGYGPFDFEDIFGGFGRTYYRPAGPTVQPGDSMVIRQAVQDINAGRYVYALQGLNSVISSERNARWFYLSALANYGQGNTILAMEQIQRAVQMEPGNGVYQQTMQVMRQSGSSYNETGQEFQRYADGMGRFCTTFLMLQFCCLCCRC</sequence>
<dbReference type="PRINTS" id="PR00625">
    <property type="entry name" value="JDOMAIN"/>
</dbReference>
<organism evidence="3 4">
    <name type="scientific">Candidatus Anaerobutyricum stercoripullorum</name>
    <dbReference type="NCBI Taxonomy" id="2838456"/>
    <lineage>
        <taxon>Bacteria</taxon>
        <taxon>Bacillati</taxon>
        <taxon>Bacillota</taxon>
        <taxon>Clostridia</taxon>
        <taxon>Lachnospirales</taxon>
        <taxon>Lachnospiraceae</taxon>
        <taxon>Anaerobutyricum</taxon>
    </lineage>
</organism>